<organism evidence="1 2">
    <name type="scientific">Rhabditophanes sp. KR3021</name>
    <dbReference type="NCBI Taxonomy" id="114890"/>
    <lineage>
        <taxon>Eukaryota</taxon>
        <taxon>Metazoa</taxon>
        <taxon>Ecdysozoa</taxon>
        <taxon>Nematoda</taxon>
        <taxon>Chromadorea</taxon>
        <taxon>Rhabditida</taxon>
        <taxon>Tylenchina</taxon>
        <taxon>Panagrolaimomorpha</taxon>
        <taxon>Strongyloidoidea</taxon>
        <taxon>Alloionematidae</taxon>
        <taxon>Rhabditophanes</taxon>
    </lineage>
</organism>
<reference evidence="2" key="1">
    <citation type="submission" date="2016-11" db="UniProtKB">
        <authorList>
            <consortium name="WormBaseParasite"/>
        </authorList>
    </citation>
    <scope>IDENTIFICATION</scope>
    <source>
        <strain evidence="2">KR3021</strain>
    </source>
</reference>
<sequence>MSRKYLLSKLKTLEDQGFNIDKRKRPKNIILFIGDGMGVTLTTVARIFKNQRDKIYDQTPLAFERFDVTGLVNTHTLNNHIGSSESGASAMFAGQKTLSLTMSVKASANLSNCNVPEDQKMKNRISDNALDKDMNVGLVTTTRLTHATPAALYAHATSRYSEFDVHLKDKKCIDIGKQLLQYPANEFKVMLGGGRRGLLPEDVHDPINGTTKGVRRDNLNIIKEWSEIDDNRHVLLTRTDLLNFNISELNKNSKVLGAFAESHFKYVTDLTPEQALLQPTLAEMTQTAIQILEQTNPNGYFLMVEGGLIDIASHYNKGTVAILETLEMEKAIEAALKEIDLSETLIIVTADHSHSLTFNGYNERTNPVLAAYNIDYPTEISWDRKNYPSIQFAAGAGFDTMWEKNRFFNKYYTRKNMTTKQFQDPNFVTPACIKNIYGLHGGESVELHAIGPLSHIFSGNYDNTQIAYNMKYLLCLEEEGQLSICDREPNSIMEKIKKAFYDQEESRHEKCDEPALTMHFRIAMIIIIVQAVILFGLLLKKLQLFQTQMHTEKLHCPANLS</sequence>
<name>A0AC35TNB8_9BILA</name>
<proteinExistence type="predicted"/>
<evidence type="ECO:0000313" key="2">
    <source>
        <dbReference type="WBParaSite" id="RSKR_0000249100.1"/>
    </source>
</evidence>
<dbReference type="WBParaSite" id="RSKR_0000249100.1">
    <property type="protein sequence ID" value="RSKR_0000249100.1"/>
    <property type="gene ID" value="RSKR_0000249100"/>
</dbReference>
<dbReference type="Proteomes" id="UP000095286">
    <property type="component" value="Unplaced"/>
</dbReference>
<accession>A0AC35TNB8</accession>
<protein>
    <submittedName>
        <fullName evidence="2">Alkaline phosphatase</fullName>
    </submittedName>
</protein>
<evidence type="ECO:0000313" key="1">
    <source>
        <dbReference type="Proteomes" id="UP000095286"/>
    </source>
</evidence>